<dbReference type="InterPro" id="IPR002156">
    <property type="entry name" value="RNaseH_domain"/>
</dbReference>
<dbReference type="Gene3D" id="3.30.420.10">
    <property type="entry name" value="Ribonuclease H-like superfamily/Ribonuclease H"/>
    <property type="match status" value="1"/>
</dbReference>
<protein>
    <recommendedName>
        <fullName evidence="4">ribonuclease H</fullName>
        <ecNumber evidence="4">3.1.26.4</ecNumber>
    </recommendedName>
</protein>
<gene>
    <name evidence="11" type="primary">Rnaseh1</name>
    <name evidence="11" type="ORF">T4D_13081</name>
</gene>
<keyword evidence="12" id="KW-1185">Reference proteome</keyword>
<evidence type="ECO:0000259" key="10">
    <source>
        <dbReference type="PROSITE" id="PS50879"/>
    </source>
</evidence>
<dbReference type="PANTHER" id="PTHR10642:SF26">
    <property type="entry name" value="RIBONUCLEASE H1"/>
    <property type="match status" value="1"/>
</dbReference>
<evidence type="ECO:0000256" key="7">
    <source>
        <dbReference type="ARBA" id="ARBA00022759"/>
    </source>
</evidence>
<keyword evidence="7" id="KW-0255">Endonuclease</keyword>
<keyword evidence="6" id="KW-0479">Metal-binding</keyword>
<evidence type="ECO:0000256" key="1">
    <source>
        <dbReference type="ARBA" id="ARBA00000077"/>
    </source>
</evidence>
<dbReference type="SUPFAM" id="SSF53098">
    <property type="entry name" value="Ribonuclease H-like"/>
    <property type="match status" value="1"/>
</dbReference>
<evidence type="ECO:0000256" key="8">
    <source>
        <dbReference type="ARBA" id="ARBA00022801"/>
    </source>
</evidence>
<dbReference type="InterPro" id="IPR009027">
    <property type="entry name" value="Ribosomal_bL9/RNase_H1_N"/>
</dbReference>
<dbReference type="InterPro" id="IPR012337">
    <property type="entry name" value="RNaseH-like_sf"/>
</dbReference>
<evidence type="ECO:0000256" key="3">
    <source>
        <dbReference type="ARBA" id="ARBA00005300"/>
    </source>
</evidence>
<dbReference type="Gene3D" id="3.40.970.10">
    <property type="entry name" value="Ribonuclease H1, N-terminal domain"/>
    <property type="match status" value="1"/>
</dbReference>
<dbReference type="GO" id="GO:0043137">
    <property type="term" value="P:DNA replication, removal of RNA primer"/>
    <property type="evidence" value="ECO:0007669"/>
    <property type="project" value="TreeGrafter"/>
</dbReference>
<dbReference type="EC" id="3.1.26.4" evidence="4"/>
<keyword evidence="8" id="KW-0378">Hydrolase</keyword>
<dbReference type="OrthoDB" id="90239at2759"/>
<reference evidence="11 12" key="1">
    <citation type="submission" date="2015-01" db="EMBL/GenBank/DDBJ databases">
        <title>Evolution of Trichinella species and genotypes.</title>
        <authorList>
            <person name="Korhonen P.K."/>
            <person name="Edoardo P."/>
            <person name="Giuseppe L.R."/>
            <person name="Gasser R.B."/>
        </authorList>
    </citation>
    <scope>NUCLEOTIDE SEQUENCE [LARGE SCALE GENOMIC DNA]</scope>
    <source>
        <strain evidence="11">ISS470</strain>
    </source>
</reference>
<dbReference type="GO" id="GO:0000287">
    <property type="term" value="F:magnesium ion binding"/>
    <property type="evidence" value="ECO:0007669"/>
    <property type="project" value="InterPro"/>
</dbReference>
<dbReference type="PANTHER" id="PTHR10642">
    <property type="entry name" value="RIBONUCLEASE H1"/>
    <property type="match status" value="1"/>
</dbReference>
<dbReference type="PIRSF" id="PIRSF036852">
    <property type="entry name" value="Ribonuclease_H1_euk"/>
    <property type="match status" value="1"/>
</dbReference>
<dbReference type="FunFam" id="3.40.970.10:FF:000001">
    <property type="entry name" value="Ribonuclease H1"/>
    <property type="match status" value="1"/>
</dbReference>
<comment type="similarity">
    <text evidence="3">Belongs to the RNase H family.</text>
</comment>
<dbReference type="EMBL" id="JYDT01000165">
    <property type="protein sequence ID" value="KRY82696.1"/>
    <property type="molecule type" value="Genomic_DNA"/>
</dbReference>
<evidence type="ECO:0000313" key="11">
    <source>
        <dbReference type="EMBL" id="KRY82696.1"/>
    </source>
</evidence>
<dbReference type="InterPro" id="IPR037056">
    <property type="entry name" value="RNase_H1_N_sf"/>
</dbReference>
<dbReference type="GO" id="GO:0004523">
    <property type="term" value="F:RNA-DNA hybrid ribonuclease activity"/>
    <property type="evidence" value="ECO:0007669"/>
    <property type="project" value="UniProtKB-EC"/>
</dbReference>
<dbReference type="PROSITE" id="PS50879">
    <property type="entry name" value="RNASE_H_1"/>
    <property type="match status" value="1"/>
</dbReference>
<dbReference type="GO" id="GO:0003676">
    <property type="term" value="F:nucleic acid binding"/>
    <property type="evidence" value="ECO:0007669"/>
    <property type="project" value="InterPro"/>
</dbReference>
<dbReference type="Pfam" id="PF00075">
    <property type="entry name" value="RNase_H"/>
    <property type="match status" value="1"/>
</dbReference>
<evidence type="ECO:0000256" key="5">
    <source>
        <dbReference type="ARBA" id="ARBA00022722"/>
    </source>
</evidence>
<dbReference type="CDD" id="cd09280">
    <property type="entry name" value="RNase_HI_eukaryote_like"/>
    <property type="match status" value="1"/>
</dbReference>
<evidence type="ECO:0000256" key="6">
    <source>
        <dbReference type="ARBA" id="ARBA00022723"/>
    </source>
</evidence>
<evidence type="ECO:0000256" key="9">
    <source>
        <dbReference type="ARBA" id="ARBA00022842"/>
    </source>
</evidence>
<evidence type="ECO:0000313" key="12">
    <source>
        <dbReference type="Proteomes" id="UP000054995"/>
    </source>
</evidence>
<feature type="domain" description="RNase H type-1" evidence="10">
    <location>
        <begin position="102"/>
        <end position="239"/>
    </location>
</feature>
<accession>A0A0V1F9Q0</accession>
<name>A0A0V1F9Q0_TRIPS</name>
<sequence length="278" mass="31762">LRFAIIVRILMSPFYAVRKGRNCGVFPTWEECKMQVNGYSGAEYKKFSTEQEAREFTNSVSQNDRVQFNSFAPWIPEQKRLTTPAEQPTSTNNMRWSSSNERKSFAVCYTDGACVNNGKLGARAGIGVYWGENDPRNVSEPLKGLQTNNRAEIEACSRAIEQAKRDGITHLEIRTDKWMPKWRKNNWVKPDGEMVKNLDDLLHLDRLANSINVKWTYVVAHSGTEGNEKADMLAKIGQSEFENHDKERQYTSLNFMELNLRSIDTTPSDVIGLLMIVL</sequence>
<dbReference type="AlphaFoldDB" id="A0A0V1F9Q0"/>
<dbReference type="Proteomes" id="UP000054995">
    <property type="component" value="Unassembled WGS sequence"/>
</dbReference>
<keyword evidence="9" id="KW-0460">Magnesium</keyword>
<keyword evidence="5" id="KW-0540">Nuclease</keyword>
<dbReference type="InterPro" id="IPR011320">
    <property type="entry name" value="RNase_H1_N"/>
</dbReference>
<dbReference type="SUPFAM" id="SSF55658">
    <property type="entry name" value="L9 N-domain-like"/>
    <property type="match status" value="1"/>
</dbReference>
<proteinExistence type="inferred from homology"/>
<evidence type="ECO:0000256" key="2">
    <source>
        <dbReference type="ARBA" id="ARBA00001946"/>
    </source>
</evidence>
<comment type="caution">
    <text evidence="11">The sequence shown here is derived from an EMBL/GenBank/DDBJ whole genome shotgun (WGS) entry which is preliminary data.</text>
</comment>
<dbReference type="InterPro" id="IPR050092">
    <property type="entry name" value="RNase_H"/>
</dbReference>
<evidence type="ECO:0000256" key="4">
    <source>
        <dbReference type="ARBA" id="ARBA00012180"/>
    </source>
</evidence>
<dbReference type="Pfam" id="PF01693">
    <property type="entry name" value="Cauli_VI"/>
    <property type="match status" value="1"/>
</dbReference>
<organism evidence="11 12">
    <name type="scientific">Trichinella pseudospiralis</name>
    <name type="common">Parasitic roundworm</name>
    <dbReference type="NCBI Taxonomy" id="6337"/>
    <lineage>
        <taxon>Eukaryota</taxon>
        <taxon>Metazoa</taxon>
        <taxon>Ecdysozoa</taxon>
        <taxon>Nematoda</taxon>
        <taxon>Enoplea</taxon>
        <taxon>Dorylaimia</taxon>
        <taxon>Trichinellida</taxon>
        <taxon>Trichinellidae</taxon>
        <taxon>Trichinella</taxon>
    </lineage>
</organism>
<feature type="non-terminal residue" evidence="11">
    <location>
        <position position="1"/>
    </location>
</feature>
<comment type="catalytic activity">
    <reaction evidence="1">
        <text>Endonucleolytic cleavage to 5'-phosphomonoester.</text>
        <dbReference type="EC" id="3.1.26.4"/>
    </reaction>
</comment>
<dbReference type="InterPro" id="IPR036397">
    <property type="entry name" value="RNaseH_sf"/>
</dbReference>
<comment type="cofactor">
    <cofactor evidence="2">
        <name>Mg(2+)</name>
        <dbReference type="ChEBI" id="CHEBI:18420"/>
    </cofactor>
</comment>
<dbReference type="InterPro" id="IPR017067">
    <property type="entry name" value="RNase_H1_euk"/>
</dbReference>